<dbReference type="InterPro" id="IPR049381">
    <property type="entry name" value="UbiD-like_C"/>
</dbReference>
<dbReference type="EMBL" id="AMGX01000013">
    <property type="protein sequence ID" value="EXJ68564.1"/>
    <property type="molecule type" value="Genomic_DNA"/>
</dbReference>
<dbReference type="Gene3D" id="3.40.1670.10">
    <property type="entry name" value="UbiD C-terminal domain-like"/>
    <property type="match status" value="1"/>
</dbReference>
<dbReference type="STRING" id="1182543.W9XDR1"/>
<dbReference type="InterPro" id="IPR048304">
    <property type="entry name" value="UbiD_Rift_dom"/>
</dbReference>
<evidence type="ECO:0008006" key="5">
    <source>
        <dbReference type="Google" id="ProtNLM"/>
    </source>
</evidence>
<dbReference type="PANTHER" id="PTHR30108:SF17">
    <property type="entry name" value="FERULIC ACID DECARBOXYLASE 1"/>
    <property type="match status" value="1"/>
</dbReference>
<dbReference type="Proteomes" id="UP000019471">
    <property type="component" value="Unassembled WGS sequence"/>
</dbReference>
<name>W9XDR1_9EURO</name>
<feature type="domain" description="3-octaprenyl-4-hydroxybenzoate carboxy-lyase-like Rift-related" evidence="1">
    <location>
        <begin position="1"/>
        <end position="141"/>
    </location>
</feature>
<dbReference type="PANTHER" id="PTHR30108">
    <property type="entry name" value="3-OCTAPRENYL-4-HYDROXYBENZOATE CARBOXY-LYASE-RELATED"/>
    <property type="match status" value="1"/>
</dbReference>
<dbReference type="HOGENOM" id="CLU_023348_0_0_1"/>
<evidence type="ECO:0000313" key="3">
    <source>
        <dbReference type="EMBL" id="EXJ68564.1"/>
    </source>
</evidence>
<evidence type="ECO:0000259" key="2">
    <source>
        <dbReference type="Pfam" id="PF20696"/>
    </source>
</evidence>
<evidence type="ECO:0000313" key="4">
    <source>
        <dbReference type="Proteomes" id="UP000019471"/>
    </source>
</evidence>
<dbReference type="SUPFAM" id="SSF143968">
    <property type="entry name" value="UbiD C-terminal domain-like"/>
    <property type="match status" value="1"/>
</dbReference>
<dbReference type="GeneID" id="19193057"/>
<protein>
    <recommendedName>
        <fullName evidence="5">Ferulic acid decarboxylase 1</fullName>
    </recommendedName>
</protein>
<sequence>MVHDKTRLSGLVMPPQHIGRIFSQWQKKAEDIPWAMALGVTPAAILASGIAVPEEVSEADYVGAMSGVPLEVVKCETNDLCVPANSEIVMEGTMSISEKGPERPFGEIHGYTFIEPPKEMPLFTVKAVTYRNDAILPISVPADETHTLAGAFVGAVIRQRLQEAGLLVKEVFTPYETQTPWAVVQIDGKQLRAMKTNPKELCNRIGDTIFSDKAGMFEHHILVVSDDIDIYNFKDVMWAYATRFRPGVDDFYFHNTLGFPLVPYQSQGEGPAEVATKIVSNCLLPVEYTSGPNWEVGDFEHGFPEHIKQKVLANWSKLGF</sequence>
<dbReference type="GO" id="GO:0033494">
    <property type="term" value="P:ferulate metabolic process"/>
    <property type="evidence" value="ECO:0007669"/>
    <property type="project" value="TreeGrafter"/>
</dbReference>
<dbReference type="RefSeq" id="XP_007747130.1">
    <property type="nucleotide sequence ID" value="XM_007748940.1"/>
</dbReference>
<organism evidence="3 4">
    <name type="scientific">Cladophialophora psammophila CBS 110553</name>
    <dbReference type="NCBI Taxonomy" id="1182543"/>
    <lineage>
        <taxon>Eukaryota</taxon>
        <taxon>Fungi</taxon>
        <taxon>Dikarya</taxon>
        <taxon>Ascomycota</taxon>
        <taxon>Pezizomycotina</taxon>
        <taxon>Eurotiomycetes</taxon>
        <taxon>Chaetothyriomycetidae</taxon>
        <taxon>Chaetothyriales</taxon>
        <taxon>Herpotrichiellaceae</taxon>
        <taxon>Cladophialophora</taxon>
    </lineage>
</organism>
<dbReference type="AlphaFoldDB" id="W9XDR1"/>
<gene>
    <name evidence="3" type="ORF">A1O5_08358</name>
</gene>
<accession>W9XDR1</accession>
<dbReference type="Gene3D" id="1.20.5.4570">
    <property type="match status" value="1"/>
</dbReference>
<dbReference type="SUPFAM" id="SSF50475">
    <property type="entry name" value="FMN-binding split barrel"/>
    <property type="match status" value="1"/>
</dbReference>
<dbReference type="GO" id="GO:0046281">
    <property type="term" value="P:cinnamic acid catabolic process"/>
    <property type="evidence" value="ECO:0007669"/>
    <property type="project" value="TreeGrafter"/>
</dbReference>
<dbReference type="InterPro" id="IPR002830">
    <property type="entry name" value="UbiD"/>
</dbReference>
<dbReference type="GO" id="GO:0005737">
    <property type="term" value="C:cytoplasm"/>
    <property type="evidence" value="ECO:0007669"/>
    <property type="project" value="TreeGrafter"/>
</dbReference>
<dbReference type="Pfam" id="PF01977">
    <property type="entry name" value="UbiD"/>
    <property type="match status" value="1"/>
</dbReference>
<dbReference type="GO" id="GO:0016831">
    <property type="term" value="F:carboxy-lyase activity"/>
    <property type="evidence" value="ECO:0007669"/>
    <property type="project" value="InterPro"/>
</dbReference>
<reference evidence="3 4" key="1">
    <citation type="submission" date="2013-03" db="EMBL/GenBank/DDBJ databases">
        <title>The Genome Sequence of Cladophialophora psammophila CBS 110553.</title>
        <authorList>
            <consortium name="The Broad Institute Genomics Platform"/>
            <person name="Cuomo C."/>
            <person name="de Hoog S."/>
            <person name="Gorbushina A."/>
            <person name="Walker B."/>
            <person name="Young S.K."/>
            <person name="Zeng Q."/>
            <person name="Gargeya S."/>
            <person name="Fitzgerald M."/>
            <person name="Haas B."/>
            <person name="Abouelleil A."/>
            <person name="Allen A.W."/>
            <person name="Alvarado L."/>
            <person name="Arachchi H.M."/>
            <person name="Berlin A.M."/>
            <person name="Chapman S.B."/>
            <person name="Gainer-Dewar J."/>
            <person name="Goldberg J."/>
            <person name="Griggs A."/>
            <person name="Gujja S."/>
            <person name="Hansen M."/>
            <person name="Howarth C."/>
            <person name="Imamovic A."/>
            <person name="Ireland A."/>
            <person name="Larimer J."/>
            <person name="McCowan C."/>
            <person name="Murphy C."/>
            <person name="Pearson M."/>
            <person name="Poon T.W."/>
            <person name="Priest M."/>
            <person name="Roberts A."/>
            <person name="Saif S."/>
            <person name="Shea T."/>
            <person name="Sisk P."/>
            <person name="Sykes S."/>
            <person name="Wortman J."/>
            <person name="Nusbaum C."/>
            <person name="Birren B."/>
        </authorList>
    </citation>
    <scope>NUCLEOTIDE SEQUENCE [LARGE SCALE GENOMIC DNA]</scope>
    <source>
        <strain evidence="3 4">CBS 110553</strain>
    </source>
</reference>
<proteinExistence type="predicted"/>
<dbReference type="eggNOG" id="ENOG502QR5I">
    <property type="taxonomic scope" value="Eukaryota"/>
</dbReference>
<feature type="domain" description="3-octaprenyl-4-hydroxybenzoate carboxy-lyase-like C-terminal" evidence="2">
    <location>
        <begin position="146"/>
        <end position="282"/>
    </location>
</feature>
<dbReference type="OrthoDB" id="4878259at2759"/>
<keyword evidence="4" id="KW-1185">Reference proteome</keyword>
<comment type="caution">
    <text evidence="3">The sequence shown here is derived from an EMBL/GenBank/DDBJ whole genome shotgun (WGS) entry which is preliminary data.</text>
</comment>
<evidence type="ECO:0000259" key="1">
    <source>
        <dbReference type="Pfam" id="PF01977"/>
    </source>
</evidence>
<dbReference type="Pfam" id="PF20696">
    <property type="entry name" value="UbiD_C"/>
    <property type="match status" value="1"/>
</dbReference>